<evidence type="ECO:0000313" key="1">
    <source>
        <dbReference type="EMBL" id="KXT29182.1"/>
    </source>
</evidence>
<dbReference type="EMBL" id="LTBM01000009">
    <property type="protein sequence ID" value="KXT29182.1"/>
    <property type="molecule type" value="Genomic_DNA"/>
</dbReference>
<sequence>MFINQFNFFKEELKENNFSDFELKKIMVNPNNKSWILNISVKLSLENINKLNLFSQKLQNFLKNKISNLIRDLEIKINFNFINLETFNNDIFRKLLLIIISNKKENEIFNILYNSFYSVDVKTKICTFNIDPIIIPYLKEPNILDKLQSLLSNNYGLNLKLTTNIQNQSSDQINYDVIDKSNIQNILKEIISNKKENEIFNILYNSFYSMDMKTKICTFQIDP</sequence>
<reference evidence="1 2" key="1">
    <citation type="submission" date="2016-02" db="EMBL/GenBank/DDBJ databases">
        <title>A draft genome sequence of Candidatus Phytoplasma oryzae strain Mbita1, the causative agent of Napier Grass stunt disease in Kenya.</title>
        <authorList>
            <person name="Fischer A."/>
            <person name="Santa-Cruz I."/>
            <person name="Wambua L."/>
            <person name="Olds C."/>
            <person name="Midega C."/>
            <person name="Dickinson M."/>
            <person name="Kawicha P."/>
            <person name="Khan Z."/>
            <person name="Masiga D."/>
            <person name="Jores J."/>
            <person name="Bernd S."/>
        </authorList>
    </citation>
    <scope>NUCLEOTIDE SEQUENCE [LARGE SCALE GENOMIC DNA]</scope>
    <source>
        <strain evidence="1">Mbita1</strain>
    </source>
</reference>
<feature type="non-terminal residue" evidence="1">
    <location>
        <position position="223"/>
    </location>
</feature>
<dbReference type="RefSeq" id="WP_145902593.1">
    <property type="nucleotide sequence ID" value="NZ_LTBM01000009.1"/>
</dbReference>
<dbReference type="AlphaFoldDB" id="A0A139JQE0"/>
<name>A0A139JQE0_9MOLU</name>
<comment type="caution">
    <text evidence="1">The sequence shown here is derived from an EMBL/GenBank/DDBJ whole genome shotgun (WGS) entry which is preliminary data.</text>
</comment>
<organism evidence="1 2">
    <name type="scientific">Candidatus Phytoplasma oryzae</name>
    <dbReference type="NCBI Taxonomy" id="203274"/>
    <lineage>
        <taxon>Bacteria</taxon>
        <taxon>Bacillati</taxon>
        <taxon>Mycoplasmatota</taxon>
        <taxon>Mollicutes</taxon>
        <taxon>Acholeplasmatales</taxon>
        <taxon>Acholeplasmataceae</taxon>
        <taxon>Candidatus Phytoplasma</taxon>
        <taxon>16SrXI (Rice yellow dwarf group)</taxon>
    </lineage>
</organism>
<dbReference type="OrthoDB" id="9804290at2"/>
<gene>
    <name evidence="1" type="ORF">AXA84_0309</name>
</gene>
<protein>
    <submittedName>
        <fullName evidence="1">Uncharacterized protein</fullName>
    </submittedName>
</protein>
<accession>A0A139JQE0</accession>
<evidence type="ECO:0000313" key="2">
    <source>
        <dbReference type="Proteomes" id="UP000070069"/>
    </source>
</evidence>
<proteinExistence type="predicted"/>
<dbReference type="Proteomes" id="UP000070069">
    <property type="component" value="Unassembled WGS sequence"/>
</dbReference>